<keyword evidence="15" id="KW-0379">Hydroxylation</keyword>
<accession>A0A2I4CKM0</accession>
<evidence type="ECO:0000256" key="21">
    <source>
        <dbReference type="ARBA" id="ARBA00054625"/>
    </source>
</evidence>
<dbReference type="InterPro" id="IPR032854">
    <property type="entry name" value="ALKBH3"/>
</dbReference>
<evidence type="ECO:0000256" key="22">
    <source>
        <dbReference type="ARBA" id="ARBA00064884"/>
    </source>
</evidence>
<dbReference type="Pfam" id="PF13532">
    <property type="entry name" value="2OG-FeII_Oxy_2"/>
    <property type="match status" value="1"/>
</dbReference>
<dbReference type="OrthoDB" id="545910at2759"/>
<dbReference type="PANTHER" id="PTHR31212:SF4">
    <property type="entry name" value="ALPHA-KETOGLUTARATE-DEPENDENT DIOXYGENASE ALKB HOMOLOG 3"/>
    <property type="match status" value="1"/>
</dbReference>
<dbReference type="AlphaFoldDB" id="A0A2I4CKM0"/>
<evidence type="ECO:0000256" key="7">
    <source>
        <dbReference type="ARBA" id="ARBA00022763"/>
    </source>
</evidence>
<comment type="catalytic activity">
    <reaction evidence="17">
        <text>an N(1)-methyl-2'-deoxyadenosine in single-stranded DNA + 2-oxoglutarate + O2 = a 2'-deoxyadenosine in single-stranded DNA + formaldehyde + succinate + CO2 + H(+)</text>
        <dbReference type="Rhea" id="RHEA:70447"/>
        <dbReference type="Rhea" id="RHEA-COMP:17895"/>
        <dbReference type="Rhea" id="RHEA-COMP:17896"/>
        <dbReference type="ChEBI" id="CHEBI:15378"/>
        <dbReference type="ChEBI" id="CHEBI:15379"/>
        <dbReference type="ChEBI" id="CHEBI:16526"/>
        <dbReference type="ChEBI" id="CHEBI:16810"/>
        <dbReference type="ChEBI" id="CHEBI:16842"/>
        <dbReference type="ChEBI" id="CHEBI:30031"/>
        <dbReference type="ChEBI" id="CHEBI:90615"/>
        <dbReference type="ChEBI" id="CHEBI:139096"/>
    </reaction>
    <physiologicalReaction direction="left-to-right" evidence="17">
        <dbReference type="Rhea" id="RHEA:70448"/>
    </physiologicalReaction>
</comment>
<keyword evidence="8" id="KW-0832">Ubl conjugation</keyword>
<dbReference type="RefSeq" id="XP_013880530.1">
    <property type="nucleotide sequence ID" value="XM_014025076.1"/>
</dbReference>
<keyword evidence="14" id="KW-0539">Nucleus</keyword>
<evidence type="ECO:0000256" key="15">
    <source>
        <dbReference type="ARBA" id="ARBA00023278"/>
    </source>
</evidence>
<evidence type="ECO:0000256" key="14">
    <source>
        <dbReference type="ARBA" id="ARBA00023242"/>
    </source>
</evidence>
<dbReference type="GO" id="GO:0006307">
    <property type="term" value="P:DNA alkylation repair"/>
    <property type="evidence" value="ECO:0007669"/>
    <property type="project" value="InterPro"/>
</dbReference>
<dbReference type="PROSITE" id="PS51471">
    <property type="entry name" value="FE2OG_OXY"/>
    <property type="match status" value="1"/>
</dbReference>
<gene>
    <name evidence="30" type="primary">alkbh3</name>
</gene>
<evidence type="ECO:0000256" key="3">
    <source>
        <dbReference type="ARBA" id="ARBA00004496"/>
    </source>
</evidence>
<evidence type="ECO:0000256" key="9">
    <source>
        <dbReference type="ARBA" id="ARBA00022964"/>
    </source>
</evidence>
<dbReference type="EC" id="1.14.11.54" evidence="23"/>
<dbReference type="GO" id="GO:0035516">
    <property type="term" value="F:broad specificity oxidative DNA demethylase activity"/>
    <property type="evidence" value="ECO:0007669"/>
    <property type="project" value="UniProtKB-EC"/>
</dbReference>
<evidence type="ECO:0000256" key="17">
    <source>
        <dbReference type="ARBA" id="ARBA00051010"/>
    </source>
</evidence>
<dbReference type="SUPFAM" id="SSF51197">
    <property type="entry name" value="Clavaminate synthase-like"/>
    <property type="match status" value="1"/>
</dbReference>
<evidence type="ECO:0000256" key="8">
    <source>
        <dbReference type="ARBA" id="ARBA00022843"/>
    </source>
</evidence>
<evidence type="ECO:0000256" key="20">
    <source>
        <dbReference type="ARBA" id="ARBA00053025"/>
    </source>
</evidence>
<evidence type="ECO:0000256" key="27">
    <source>
        <dbReference type="SAM" id="MobiDB-lite"/>
    </source>
</evidence>
<feature type="compositionally biased region" description="Polar residues" evidence="27">
    <location>
        <begin position="54"/>
        <end position="82"/>
    </location>
</feature>
<feature type="region of interest" description="Disordered" evidence="27">
    <location>
        <begin position="49"/>
        <end position="82"/>
    </location>
</feature>
<evidence type="ECO:0000256" key="19">
    <source>
        <dbReference type="ARBA" id="ARBA00052597"/>
    </source>
</evidence>
<keyword evidence="12" id="KW-0558">Oxidation</keyword>
<name>A0A2I4CKM0_AUSLI</name>
<keyword evidence="9 30" id="KW-0223">Dioxygenase</keyword>
<dbReference type="CTD" id="221120"/>
<evidence type="ECO:0000256" key="5">
    <source>
        <dbReference type="ARBA" id="ARBA00022490"/>
    </source>
</evidence>
<dbReference type="Gene3D" id="2.60.120.590">
    <property type="entry name" value="Alpha-ketoglutarate-dependent dioxygenase AlkB-like"/>
    <property type="match status" value="1"/>
</dbReference>
<comment type="similarity">
    <text evidence="4">Belongs to the alkB family.</text>
</comment>
<dbReference type="InParanoid" id="A0A2I4CKM0"/>
<dbReference type="GO" id="GO:1990930">
    <property type="term" value="F:mRNA N1-methyladenosine dioxygenase activity"/>
    <property type="evidence" value="ECO:0007669"/>
    <property type="project" value="UniProtKB-EC"/>
</dbReference>
<evidence type="ECO:0000259" key="28">
    <source>
        <dbReference type="PROSITE" id="PS51471"/>
    </source>
</evidence>
<dbReference type="InterPro" id="IPR037151">
    <property type="entry name" value="AlkB-like_sf"/>
</dbReference>
<evidence type="ECO:0000256" key="1">
    <source>
        <dbReference type="ARBA" id="ARBA00001954"/>
    </source>
</evidence>
<comment type="catalytic activity">
    <reaction evidence="16">
        <text>an N(1)-methyladenosine in mRNA + 2-oxoglutarate + O2 = an adenosine in mRNA + formaldehyde + succinate + CO2</text>
        <dbReference type="Rhea" id="RHEA:49516"/>
        <dbReference type="Rhea" id="RHEA-COMP:12414"/>
        <dbReference type="Rhea" id="RHEA-COMP:12415"/>
        <dbReference type="ChEBI" id="CHEBI:15379"/>
        <dbReference type="ChEBI" id="CHEBI:16526"/>
        <dbReference type="ChEBI" id="CHEBI:16810"/>
        <dbReference type="ChEBI" id="CHEBI:16842"/>
        <dbReference type="ChEBI" id="CHEBI:30031"/>
        <dbReference type="ChEBI" id="CHEBI:74411"/>
        <dbReference type="ChEBI" id="CHEBI:74491"/>
        <dbReference type="EC" id="1.14.11.54"/>
    </reaction>
</comment>
<dbReference type="GO" id="GO:0046872">
    <property type="term" value="F:metal ion binding"/>
    <property type="evidence" value="ECO:0007669"/>
    <property type="project" value="UniProtKB-KW"/>
</dbReference>
<keyword evidence="10" id="KW-0560">Oxidoreductase</keyword>
<dbReference type="STRING" id="52670.A0A2I4CKM0"/>
<reference evidence="30" key="1">
    <citation type="submission" date="2025-08" db="UniProtKB">
        <authorList>
            <consortium name="RefSeq"/>
        </authorList>
    </citation>
    <scope>IDENTIFICATION</scope>
    <source>
        <strain evidence="30">Quisiro</strain>
        <tissue evidence="30">Liver</tissue>
    </source>
</reference>
<dbReference type="EC" id="1.14.11.33" evidence="24"/>
<feature type="domain" description="Fe2OG dioxygenase" evidence="28">
    <location>
        <begin position="212"/>
        <end position="318"/>
    </location>
</feature>
<proteinExistence type="inferred from homology"/>
<comment type="subunit">
    <text evidence="22">Interacts with the ASCC complex composed of ASCC1, ASCC2 and ASCC3. Interacts directly with ASCC3, and is thereby recruited to the ASCC complex. Interacts with OTUD4; the interaction is direct. Interacts with USP7 and USP9X.</text>
</comment>
<comment type="catalytic activity">
    <reaction evidence="19">
        <text>a 3,N(4)-etheno-2'-deoxycytidine in single-stranded DNA + 2-oxoglutarate + O2 + H2O = a 2'-deoxycytidine in single-stranded DNA + glyoxal + succinate + CO2</text>
        <dbReference type="Rhea" id="RHEA:70471"/>
        <dbReference type="Rhea" id="RHEA-COMP:12846"/>
        <dbReference type="Rhea" id="RHEA-COMP:17906"/>
        <dbReference type="ChEBI" id="CHEBI:15377"/>
        <dbReference type="ChEBI" id="CHEBI:15379"/>
        <dbReference type="ChEBI" id="CHEBI:16526"/>
        <dbReference type="ChEBI" id="CHEBI:16810"/>
        <dbReference type="ChEBI" id="CHEBI:30031"/>
        <dbReference type="ChEBI" id="CHEBI:34779"/>
        <dbReference type="ChEBI" id="CHEBI:85452"/>
        <dbReference type="ChEBI" id="CHEBI:189585"/>
    </reaction>
    <physiologicalReaction direction="left-to-right" evidence="19">
        <dbReference type="Rhea" id="RHEA:70472"/>
    </physiologicalReaction>
</comment>
<evidence type="ECO:0000256" key="2">
    <source>
        <dbReference type="ARBA" id="ARBA00004123"/>
    </source>
</evidence>
<evidence type="ECO:0000256" key="10">
    <source>
        <dbReference type="ARBA" id="ARBA00023002"/>
    </source>
</evidence>
<dbReference type="GO" id="GO:0005654">
    <property type="term" value="C:nucleoplasm"/>
    <property type="evidence" value="ECO:0007669"/>
    <property type="project" value="TreeGrafter"/>
</dbReference>
<evidence type="ECO:0000256" key="26">
    <source>
        <dbReference type="ARBA" id="ARBA00077988"/>
    </source>
</evidence>
<organism evidence="29 30">
    <name type="scientific">Austrofundulus limnaeus</name>
    <name type="common">Annual killifish</name>
    <dbReference type="NCBI Taxonomy" id="52670"/>
    <lineage>
        <taxon>Eukaryota</taxon>
        <taxon>Metazoa</taxon>
        <taxon>Chordata</taxon>
        <taxon>Craniata</taxon>
        <taxon>Vertebrata</taxon>
        <taxon>Euteleostomi</taxon>
        <taxon>Actinopterygii</taxon>
        <taxon>Neopterygii</taxon>
        <taxon>Teleostei</taxon>
        <taxon>Neoteleostei</taxon>
        <taxon>Acanthomorphata</taxon>
        <taxon>Ovalentaria</taxon>
        <taxon>Atherinomorphae</taxon>
        <taxon>Cyprinodontiformes</taxon>
        <taxon>Rivulidae</taxon>
        <taxon>Austrofundulus</taxon>
    </lineage>
</organism>
<evidence type="ECO:0000256" key="12">
    <source>
        <dbReference type="ARBA" id="ARBA00023097"/>
    </source>
</evidence>
<sequence length="337" mass="38684">MFLCDTPQSWLSNTGLFRFRYNYLFFHHFLLQATASRSDVMSDKRQRARVQGSWAKQPSKHSVQTGGAPNNQPKDINTASGSWSFNNQKTSTSFEFHQPTKPVRDVPPERIIEQAGDYDISHEPSGISRLRLRPGFLCSEEADWMFSKLLAELPWSQKTNYRQGEAYEEPRLTCWYGELPYTYARSTMTANTQWHPLLVTLREAVERASGCSFNSLLCNLYRDGHDSIGWHSDDEASLGPKPTIASLSLGDTRVFSLRKQPPTEDSDEYTYTERIRVPLSHGTLLLMEGATQDDWQHQVAKEYHDRGPRINLTFRTIHPEPEGHRPGTKIRFTAKQL</sequence>
<dbReference type="PANTHER" id="PTHR31212">
    <property type="entry name" value="ALPHA-KETOGLUTARATE-DEPENDENT DIOXYGENASE ALKB HOMOLOG 3"/>
    <property type="match status" value="1"/>
</dbReference>
<comment type="catalytic activity">
    <reaction evidence="20">
        <text>a methylated nucleobase within DNA + 2-oxoglutarate + O2 = a nucleobase within DNA + formaldehyde + succinate + CO2</text>
        <dbReference type="Rhea" id="RHEA:30299"/>
        <dbReference type="Rhea" id="RHEA-COMP:12192"/>
        <dbReference type="Rhea" id="RHEA-COMP:12193"/>
        <dbReference type="ChEBI" id="CHEBI:15379"/>
        <dbReference type="ChEBI" id="CHEBI:16526"/>
        <dbReference type="ChEBI" id="CHEBI:16810"/>
        <dbReference type="ChEBI" id="CHEBI:16842"/>
        <dbReference type="ChEBI" id="CHEBI:30031"/>
        <dbReference type="ChEBI" id="CHEBI:32875"/>
        <dbReference type="ChEBI" id="CHEBI:64428"/>
        <dbReference type="EC" id="1.14.11.33"/>
    </reaction>
    <physiologicalReaction direction="left-to-right" evidence="20">
        <dbReference type="Rhea" id="RHEA:30300"/>
    </physiologicalReaction>
</comment>
<evidence type="ECO:0000256" key="4">
    <source>
        <dbReference type="ARBA" id="ARBA00007879"/>
    </source>
</evidence>
<keyword evidence="11" id="KW-0408">Iron</keyword>
<keyword evidence="6" id="KW-0479">Metal-binding</keyword>
<keyword evidence="7" id="KW-0227">DNA damage</keyword>
<evidence type="ECO:0000256" key="6">
    <source>
        <dbReference type="ARBA" id="ARBA00022723"/>
    </source>
</evidence>
<dbReference type="GeneID" id="106529602"/>
<keyword evidence="13" id="KW-0234">DNA repair</keyword>
<evidence type="ECO:0000256" key="16">
    <source>
        <dbReference type="ARBA" id="ARBA00050870"/>
    </source>
</evidence>
<dbReference type="InterPro" id="IPR027450">
    <property type="entry name" value="AlkB-like"/>
</dbReference>
<keyword evidence="29" id="KW-1185">Reference proteome</keyword>
<dbReference type="FunFam" id="2.60.120.590:FF:000003">
    <property type="entry name" value="alpha-ketoglutarate-dependent dioxygenase alkB homolog 3"/>
    <property type="match status" value="1"/>
</dbReference>
<dbReference type="GO" id="GO:0005739">
    <property type="term" value="C:mitochondrion"/>
    <property type="evidence" value="ECO:0007669"/>
    <property type="project" value="TreeGrafter"/>
</dbReference>
<evidence type="ECO:0000256" key="25">
    <source>
        <dbReference type="ARBA" id="ARBA00071421"/>
    </source>
</evidence>
<keyword evidence="5" id="KW-0963">Cytoplasm</keyword>
<comment type="cofactor">
    <cofactor evidence="1">
        <name>Fe(2+)</name>
        <dbReference type="ChEBI" id="CHEBI:29033"/>
    </cofactor>
</comment>
<evidence type="ECO:0000256" key="23">
    <source>
        <dbReference type="ARBA" id="ARBA00066588"/>
    </source>
</evidence>
<evidence type="ECO:0000256" key="13">
    <source>
        <dbReference type="ARBA" id="ARBA00023204"/>
    </source>
</evidence>
<evidence type="ECO:0000256" key="18">
    <source>
        <dbReference type="ARBA" id="ARBA00051165"/>
    </source>
</evidence>
<evidence type="ECO:0000313" key="30">
    <source>
        <dbReference type="RefSeq" id="XP_013880530.1"/>
    </source>
</evidence>
<dbReference type="InterPro" id="IPR005123">
    <property type="entry name" value="Oxoglu/Fe-dep_dioxygenase_dom"/>
</dbReference>
<dbReference type="Proteomes" id="UP000192220">
    <property type="component" value="Unplaced"/>
</dbReference>
<dbReference type="FunCoup" id="A0A2I4CKM0">
    <property type="interactions" value="729"/>
</dbReference>
<comment type="catalytic activity">
    <reaction evidence="18">
        <text>an N(3)-methyl-2'-deoxycytidine in single-stranded DNA + 2-oxoglutarate + O2 = a 2'-deoxycytidine in single-stranded DNA + formaldehyde + succinate + CO2 + H(+)</text>
        <dbReference type="Rhea" id="RHEA:70435"/>
        <dbReference type="Rhea" id="RHEA-COMP:12846"/>
        <dbReference type="Rhea" id="RHEA-COMP:17894"/>
        <dbReference type="ChEBI" id="CHEBI:15378"/>
        <dbReference type="ChEBI" id="CHEBI:15379"/>
        <dbReference type="ChEBI" id="CHEBI:16526"/>
        <dbReference type="ChEBI" id="CHEBI:16810"/>
        <dbReference type="ChEBI" id="CHEBI:16842"/>
        <dbReference type="ChEBI" id="CHEBI:30031"/>
        <dbReference type="ChEBI" id="CHEBI:85452"/>
        <dbReference type="ChEBI" id="CHEBI:139075"/>
    </reaction>
    <physiologicalReaction direction="left-to-right" evidence="18">
        <dbReference type="Rhea" id="RHEA:70436"/>
    </physiologicalReaction>
</comment>
<evidence type="ECO:0000256" key="11">
    <source>
        <dbReference type="ARBA" id="ARBA00023004"/>
    </source>
</evidence>
<comment type="function">
    <text evidence="21">Dioxygenase that mediates demethylation of DNA and RNA containing 1-methyladenosine (m1A). Repairs alkylated DNA containing 1-methyladenosine (m1A) and 3-methylcytosine (m3C) by oxidative demethylation. Has a strong preference for single-stranded DNA. Able to process alkylated m3C within double-stranded regions via its interaction with ASCC3, which promotes DNA unwinding to generate single-stranded substrate needed for ALKBH3. Can repair exocyclic 3,N4-ethenocytosine adducs in single-stranded DNA. Also acts on RNA. Demethylates N(1)-methyladenosine (m1A) RNA, an epigenetic internal modification of messenger RNAs (mRNAs) highly enriched within 5'-untranslated regions (UTRs) and in the vicinity of start codons. Requires molecular oxygen, alpha-ketoglutarate and iron.</text>
</comment>
<comment type="subcellular location">
    <subcellularLocation>
        <location evidence="3">Cytoplasm</location>
    </subcellularLocation>
    <subcellularLocation>
        <location evidence="2">Nucleus</location>
    </subcellularLocation>
</comment>
<evidence type="ECO:0000256" key="24">
    <source>
        <dbReference type="ARBA" id="ARBA00066725"/>
    </source>
</evidence>
<dbReference type="KEGG" id="alim:106529602"/>
<protein>
    <recommendedName>
        <fullName evidence="25">Alpha-ketoglutarate-dependent dioxygenase alkB homolog 3</fullName>
        <ecNumber evidence="24">1.14.11.33</ecNumber>
        <ecNumber evidence="23">1.14.11.54</ecNumber>
    </recommendedName>
    <alternativeName>
        <fullName evidence="26">Alkylated DNA repair protein alkB homolog 3</fullName>
    </alternativeName>
</protein>
<evidence type="ECO:0000313" key="29">
    <source>
        <dbReference type="Proteomes" id="UP000192220"/>
    </source>
</evidence>